<comment type="caution">
    <text evidence="1">The sequence shown here is derived from an EMBL/GenBank/DDBJ whole genome shotgun (WGS) entry which is preliminary data.</text>
</comment>
<keyword evidence="2" id="KW-1185">Reference proteome</keyword>
<proteinExistence type="predicted"/>
<accession>A0A5B7J8A5</accession>
<dbReference type="Proteomes" id="UP000324222">
    <property type="component" value="Unassembled WGS sequence"/>
</dbReference>
<dbReference type="EMBL" id="VSRR010093222">
    <property type="protein sequence ID" value="MPC92980.1"/>
    <property type="molecule type" value="Genomic_DNA"/>
</dbReference>
<organism evidence="1 2">
    <name type="scientific">Portunus trituberculatus</name>
    <name type="common">Swimming crab</name>
    <name type="synonym">Neptunus trituberculatus</name>
    <dbReference type="NCBI Taxonomy" id="210409"/>
    <lineage>
        <taxon>Eukaryota</taxon>
        <taxon>Metazoa</taxon>
        <taxon>Ecdysozoa</taxon>
        <taxon>Arthropoda</taxon>
        <taxon>Crustacea</taxon>
        <taxon>Multicrustacea</taxon>
        <taxon>Malacostraca</taxon>
        <taxon>Eumalacostraca</taxon>
        <taxon>Eucarida</taxon>
        <taxon>Decapoda</taxon>
        <taxon>Pleocyemata</taxon>
        <taxon>Brachyura</taxon>
        <taxon>Eubrachyura</taxon>
        <taxon>Portunoidea</taxon>
        <taxon>Portunidae</taxon>
        <taxon>Portuninae</taxon>
        <taxon>Portunus</taxon>
    </lineage>
</organism>
<sequence length="94" mass="10021">MWTSQGPESSLMESHGSITLGRLDCLLQLGLIKEERGKDGGPSKDALLHLREGGSEVGNVGCKIVVAVPSIAYDSYGSTVSHRLTLTASYHFTC</sequence>
<reference evidence="1 2" key="1">
    <citation type="submission" date="2019-05" db="EMBL/GenBank/DDBJ databases">
        <title>Another draft genome of Portunus trituberculatus and its Hox gene families provides insights of decapod evolution.</title>
        <authorList>
            <person name="Jeong J.-H."/>
            <person name="Song I."/>
            <person name="Kim S."/>
            <person name="Choi T."/>
            <person name="Kim D."/>
            <person name="Ryu S."/>
            <person name="Kim W."/>
        </authorList>
    </citation>
    <scope>NUCLEOTIDE SEQUENCE [LARGE SCALE GENOMIC DNA]</scope>
    <source>
        <tissue evidence="1">Muscle</tissue>
    </source>
</reference>
<name>A0A5B7J8A5_PORTR</name>
<evidence type="ECO:0000313" key="1">
    <source>
        <dbReference type="EMBL" id="MPC92980.1"/>
    </source>
</evidence>
<protein>
    <submittedName>
        <fullName evidence="1">Uncharacterized protein</fullName>
    </submittedName>
</protein>
<evidence type="ECO:0000313" key="2">
    <source>
        <dbReference type="Proteomes" id="UP000324222"/>
    </source>
</evidence>
<dbReference type="AlphaFoldDB" id="A0A5B7J8A5"/>
<gene>
    <name evidence="1" type="ORF">E2C01_088094</name>
</gene>